<evidence type="ECO:0000313" key="2">
    <source>
        <dbReference type="EMBL" id="QJA48672.1"/>
    </source>
</evidence>
<proteinExistence type="predicted"/>
<dbReference type="EMBL" id="MT144714">
    <property type="protein sequence ID" value="QJH98063.1"/>
    <property type="molecule type" value="Genomic_DNA"/>
</dbReference>
<evidence type="ECO:0000313" key="3">
    <source>
        <dbReference type="EMBL" id="QJH98063.1"/>
    </source>
</evidence>
<name>A0A6H1ZMG9_9ZZZZ</name>
<feature type="region of interest" description="Disordered" evidence="1">
    <location>
        <begin position="18"/>
        <end position="46"/>
    </location>
</feature>
<accession>A0A6H1ZMG9</accession>
<evidence type="ECO:0000256" key="1">
    <source>
        <dbReference type="SAM" id="MobiDB-lite"/>
    </source>
</evidence>
<reference evidence="2" key="1">
    <citation type="submission" date="2020-03" db="EMBL/GenBank/DDBJ databases">
        <title>The deep terrestrial virosphere.</title>
        <authorList>
            <person name="Holmfeldt K."/>
            <person name="Nilsson E."/>
            <person name="Simone D."/>
            <person name="Lopez-Fernandez M."/>
            <person name="Wu X."/>
            <person name="de Brujin I."/>
            <person name="Lundin D."/>
            <person name="Andersson A."/>
            <person name="Bertilsson S."/>
            <person name="Dopson M."/>
        </authorList>
    </citation>
    <scope>NUCLEOTIDE SEQUENCE</scope>
    <source>
        <strain evidence="2">TM448A01076</strain>
        <strain evidence="3">TM448B01182</strain>
    </source>
</reference>
<dbReference type="EMBL" id="MT144096">
    <property type="protein sequence ID" value="QJA48672.1"/>
    <property type="molecule type" value="Genomic_DNA"/>
</dbReference>
<organism evidence="2">
    <name type="scientific">viral metagenome</name>
    <dbReference type="NCBI Taxonomy" id="1070528"/>
    <lineage>
        <taxon>unclassified sequences</taxon>
        <taxon>metagenomes</taxon>
        <taxon>organismal metagenomes</taxon>
    </lineage>
</organism>
<dbReference type="AlphaFoldDB" id="A0A6H1ZMG9"/>
<sequence length="46" mass="5252">MTYQNAMAQASLLRAIDHGWNPSGHKKARRYKKDEEARNALKGPKI</sequence>
<gene>
    <name evidence="2" type="ORF">TM448A01076_0008</name>
    <name evidence="3" type="ORF">TM448B01182_0007</name>
</gene>
<protein>
    <submittedName>
        <fullName evidence="2">Uncharacterized protein</fullName>
    </submittedName>
</protein>